<evidence type="ECO:0000313" key="3">
    <source>
        <dbReference type="EMBL" id="PON22402.1"/>
    </source>
</evidence>
<dbReference type="RefSeq" id="XP_018660330.1">
    <property type="nucleotide sequence ID" value="XM_018806503.1"/>
</dbReference>
<name>A0A2P4ZDN1_9HYPO</name>
<keyword evidence="1" id="KW-0472">Membrane</keyword>
<sequence>MSILEFLVRPKKGKLSYQHPCYILQLPVVTLVEILALLPPYTLLLVYQTCRPLRRIIYDYFLAGRGDILANVTPEDRLLYLAHFSRLQPDRWVCAKCCKLHKIHGEDTPETRSSRHLSCIDGLDISERYGRSKYFAYAPKHRHVELTLKYTRLKDIERSFKSRIGP</sequence>
<reference evidence="3 4" key="1">
    <citation type="journal article" date="2016" name="Genome Announc.">
        <title>Draft Whole-Genome Sequence of Trichoderma gamsii T6085, a Promising Biocontrol Agent of Fusarium Head Blight on Wheat.</title>
        <authorList>
            <person name="Baroncelli R."/>
            <person name="Zapparata A."/>
            <person name="Piaggeschi G."/>
            <person name="Sarrocco S."/>
            <person name="Vannacci G."/>
        </authorList>
    </citation>
    <scope>NUCLEOTIDE SEQUENCE [LARGE SCALE GENOMIC DNA]</scope>
    <source>
        <strain evidence="3 4">T6085</strain>
    </source>
</reference>
<dbReference type="InterPro" id="IPR001810">
    <property type="entry name" value="F-box_dom"/>
</dbReference>
<gene>
    <name evidence="3" type="ORF">TGAM01_v208683</name>
</gene>
<keyword evidence="4" id="KW-1185">Reference proteome</keyword>
<dbReference type="Proteomes" id="UP000054821">
    <property type="component" value="Unassembled WGS sequence"/>
</dbReference>
<dbReference type="EMBL" id="JPDN02000038">
    <property type="protein sequence ID" value="PON22402.1"/>
    <property type="molecule type" value="Genomic_DNA"/>
</dbReference>
<accession>A0A2P4ZDN1</accession>
<proteinExistence type="predicted"/>
<dbReference type="PROSITE" id="PS50181">
    <property type="entry name" value="FBOX"/>
    <property type="match status" value="1"/>
</dbReference>
<protein>
    <recommendedName>
        <fullName evidence="2">F-box domain-containing protein</fullName>
    </recommendedName>
</protein>
<evidence type="ECO:0000259" key="2">
    <source>
        <dbReference type="PROSITE" id="PS50181"/>
    </source>
</evidence>
<dbReference type="GeneID" id="29986586"/>
<dbReference type="AlphaFoldDB" id="A0A2P4ZDN1"/>
<dbReference type="Pfam" id="PF12937">
    <property type="entry name" value="F-box-like"/>
    <property type="match status" value="1"/>
</dbReference>
<dbReference type="SUPFAM" id="SSF81383">
    <property type="entry name" value="F-box domain"/>
    <property type="match status" value="1"/>
</dbReference>
<keyword evidence="1" id="KW-1133">Transmembrane helix</keyword>
<evidence type="ECO:0000256" key="1">
    <source>
        <dbReference type="SAM" id="Phobius"/>
    </source>
</evidence>
<dbReference type="InterPro" id="IPR036047">
    <property type="entry name" value="F-box-like_dom_sf"/>
</dbReference>
<keyword evidence="1" id="KW-0812">Transmembrane</keyword>
<feature type="transmembrane region" description="Helical" evidence="1">
    <location>
        <begin position="21"/>
        <end position="47"/>
    </location>
</feature>
<feature type="domain" description="F-box" evidence="2">
    <location>
        <begin position="20"/>
        <end position="72"/>
    </location>
</feature>
<organism evidence="3 4">
    <name type="scientific">Trichoderma gamsii</name>
    <dbReference type="NCBI Taxonomy" id="398673"/>
    <lineage>
        <taxon>Eukaryota</taxon>
        <taxon>Fungi</taxon>
        <taxon>Dikarya</taxon>
        <taxon>Ascomycota</taxon>
        <taxon>Pezizomycotina</taxon>
        <taxon>Sordariomycetes</taxon>
        <taxon>Hypocreomycetidae</taxon>
        <taxon>Hypocreales</taxon>
        <taxon>Hypocreaceae</taxon>
        <taxon>Trichoderma</taxon>
    </lineage>
</organism>
<comment type="caution">
    <text evidence="3">The sequence shown here is derived from an EMBL/GenBank/DDBJ whole genome shotgun (WGS) entry which is preliminary data.</text>
</comment>
<dbReference type="STRING" id="398673.A0A2P4ZDN1"/>
<evidence type="ECO:0000313" key="4">
    <source>
        <dbReference type="Proteomes" id="UP000054821"/>
    </source>
</evidence>